<feature type="compositionally biased region" description="Low complexity" evidence="1">
    <location>
        <begin position="46"/>
        <end position="58"/>
    </location>
</feature>
<dbReference type="AlphaFoldDB" id="A0A4S4N149"/>
<protein>
    <submittedName>
        <fullName evidence="2">Uncharacterized protein</fullName>
    </submittedName>
</protein>
<feature type="compositionally biased region" description="Basic and acidic residues" evidence="1">
    <location>
        <begin position="80"/>
        <end position="90"/>
    </location>
</feature>
<feature type="compositionally biased region" description="Basic and acidic residues" evidence="1">
    <location>
        <begin position="464"/>
        <end position="478"/>
    </location>
</feature>
<feature type="compositionally biased region" description="Polar residues" evidence="1">
    <location>
        <begin position="1"/>
        <end position="10"/>
    </location>
</feature>
<evidence type="ECO:0000313" key="2">
    <source>
        <dbReference type="EMBL" id="THH29420.1"/>
    </source>
</evidence>
<dbReference type="EMBL" id="SGPM01000124">
    <property type="protein sequence ID" value="THH29420.1"/>
    <property type="molecule type" value="Genomic_DNA"/>
</dbReference>
<dbReference type="OrthoDB" id="3690045at2759"/>
<feature type="compositionally biased region" description="Polar residues" evidence="1">
    <location>
        <begin position="29"/>
        <end position="40"/>
    </location>
</feature>
<evidence type="ECO:0000313" key="3">
    <source>
        <dbReference type="Proteomes" id="UP000308730"/>
    </source>
</evidence>
<sequence>MSDPTLQNLTGALATIAAQGHQHPPQDIAPSQTLDSQTHTDLQEHQQPPQGAQPMQGIQGPGGEIPVKRRPGRPKGSGKKMTDPTTEPKLKRPVGRPRKDGLPAGSVGPKRPGRPRKRPPGSFATGPGSSSPGVFYGPYGEQWPGSISAPPVGALNGRPPAQIPFAIDPTLDRDNWSELSRHRPDIFLHTLVSALSAPNPVSAAGPSVEESFKAHLLSLASNGKNSGAAPPIPTLYSILKTFWLPSSPMYFSLTASASATRTPSEHRFLYWDPQPLVFNGIGCPACNTALINKGRIASGPIKIYDLGKPFFVIGCEYVCESSVCLPAGATEGRKFASTDVSILRSLPAGLRGEFPARILEGAGATPDLGTGLDVWSWRGMGVSIPLWNMVRACIRAGLRKDAILGIIRGIIDGVPDEIPPWAFQVPPHVPVVEPKNEAGPSGQQQMDDDEEEDDDEEDEVVGDLQHEEKDDQAEEFHEAWQGPNEGGQENGVPNPNEQQHQDGQQHQQHQAIPPPPQAVPVPTPAPPPPAEFTHTFAQQPAYIPYTYGQPPHFAYYAPDVLPSPPLLLLLQHP</sequence>
<organism evidence="2 3">
    <name type="scientific">Antrodiella citrinella</name>
    <dbReference type="NCBI Taxonomy" id="2447956"/>
    <lineage>
        <taxon>Eukaryota</taxon>
        <taxon>Fungi</taxon>
        <taxon>Dikarya</taxon>
        <taxon>Basidiomycota</taxon>
        <taxon>Agaricomycotina</taxon>
        <taxon>Agaricomycetes</taxon>
        <taxon>Polyporales</taxon>
        <taxon>Steccherinaceae</taxon>
        <taxon>Antrodiella</taxon>
    </lineage>
</organism>
<evidence type="ECO:0000256" key="1">
    <source>
        <dbReference type="SAM" id="MobiDB-lite"/>
    </source>
</evidence>
<comment type="caution">
    <text evidence="2">The sequence shown here is derived from an EMBL/GenBank/DDBJ whole genome shotgun (WGS) entry which is preliminary data.</text>
</comment>
<feature type="region of interest" description="Disordered" evidence="1">
    <location>
        <begin position="1"/>
        <end position="135"/>
    </location>
</feature>
<dbReference type="Proteomes" id="UP000308730">
    <property type="component" value="Unassembled WGS sequence"/>
</dbReference>
<gene>
    <name evidence="2" type="ORF">EUX98_g4754</name>
</gene>
<proteinExistence type="predicted"/>
<feature type="compositionally biased region" description="Low complexity" evidence="1">
    <location>
        <begin position="501"/>
        <end position="511"/>
    </location>
</feature>
<reference evidence="2 3" key="1">
    <citation type="submission" date="2019-02" db="EMBL/GenBank/DDBJ databases">
        <title>Genome sequencing of the rare red list fungi Antrodiella citrinella (Flaviporus citrinellus).</title>
        <authorList>
            <person name="Buettner E."/>
            <person name="Kellner H."/>
        </authorList>
    </citation>
    <scope>NUCLEOTIDE SEQUENCE [LARGE SCALE GENOMIC DNA]</scope>
    <source>
        <strain evidence="2 3">DSM 108506</strain>
    </source>
</reference>
<keyword evidence="3" id="KW-1185">Reference proteome</keyword>
<name>A0A4S4N149_9APHY</name>
<feature type="region of interest" description="Disordered" evidence="1">
    <location>
        <begin position="425"/>
        <end position="537"/>
    </location>
</feature>
<feature type="compositionally biased region" description="Acidic residues" evidence="1">
    <location>
        <begin position="446"/>
        <end position="461"/>
    </location>
</feature>
<feature type="compositionally biased region" description="Basic residues" evidence="1">
    <location>
        <begin position="68"/>
        <end position="78"/>
    </location>
</feature>
<accession>A0A4S4N149</accession>
<feature type="compositionally biased region" description="Pro residues" evidence="1">
    <location>
        <begin position="512"/>
        <end position="530"/>
    </location>
</feature>